<gene>
    <name evidence="2" type="ORF">M0812_16880</name>
</gene>
<dbReference type="InterPro" id="IPR039301">
    <property type="entry name" value="Sip5/DA2"/>
</dbReference>
<sequence>MGSKESKKKINKATKFSFKKARKRNFKPTHEIYSNVKWKKSQVKKVIRKKKLSPIFLPSDKQGGCSIVECPICRYFFPVVNLTACCKKPICTECYLQICPQLISESSDRCPWCRKSFFSISYKEKYRKRFLKQQNNKRNEKLLKLEKKAQKNEREEFEKEREKVIKFLLEIKEKEEKKGEYDRFRDDEEKKQKRREFIKEIFEQQKRNQENSTDQNNFNFNFNFEDNNQVIQTIGEIEETQQNEQENQEEEININNLYDYLRNPRRLSQLQANQLNNLMIEEAIRLSTRQN</sequence>
<dbReference type="AlphaFoldDB" id="A0AAV7Z7K0"/>
<keyword evidence="1" id="KW-0175">Coiled coil</keyword>
<proteinExistence type="predicted"/>
<reference evidence="2" key="1">
    <citation type="submission" date="2022-08" db="EMBL/GenBank/DDBJ databases">
        <title>Novel sulphate-reducing endosymbionts in the free-living metamonad Anaeramoeba.</title>
        <authorList>
            <person name="Jerlstrom-Hultqvist J."/>
            <person name="Cepicka I."/>
            <person name="Gallot-Lavallee L."/>
            <person name="Salas-Leiva D."/>
            <person name="Curtis B.A."/>
            <person name="Zahonova K."/>
            <person name="Pipaliya S."/>
            <person name="Dacks J."/>
            <person name="Roger A.J."/>
        </authorList>
    </citation>
    <scope>NUCLEOTIDE SEQUENCE</scope>
    <source>
        <strain evidence="2">Busselton2</strain>
    </source>
</reference>
<dbReference type="GO" id="GO:0005737">
    <property type="term" value="C:cytoplasm"/>
    <property type="evidence" value="ECO:0007669"/>
    <property type="project" value="TreeGrafter"/>
</dbReference>
<dbReference type="PANTHER" id="PTHR31315">
    <property type="entry name" value="PROTEIN SIP5"/>
    <property type="match status" value="1"/>
</dbReference>
<evidence type="ECO:0000256" key="1">
    <source>
        <dbReference type="SAM" id="Coils"/>
    </source>
</evidence>
<dbReference type="EMBL" id="JANTQA010000033">
    <property type="protein sequence ID" value="KAJ3437713.1"/>
    <property type="molecule type" value="Genomic_DNA"/>
</dbReference>
<evidence type="ECO:0000313" key="2">
    <source>
        <dbReference type="EMBL" id="KAJ3437713.1"/>
    </source>
</evidence>
<accession>A0AAV7Z7K0</accession>
<dbReference type="PANTHER" id="PTHR31315:SF1">
    <property type="entry name" value="PROTEIN SIP5"/>
    <property type="match status" value="1"/>
</dbReference>
<protein>
    <submittedName>
        <fullName evidence="2">Protein sip5</fullName>
    </submittedName>
</protein>
<evidence type="ECO:0000313" key="3">
    <source>
        <dbReference type="Proteomes" id="UP001146793"/>
    </source>
</evidence>
<dbReference type="Proteomes" id="UP001146793">
    <property type="component" value="Unassembled WGS sequence"/>
</dbReference>
<feature type="coiled-coil region" evidence="1">
    <location>
        <begin position="128"/>
        <end position="162"/>
    </location>
</feature>
<organism evidence="2 3">
    <name type="scientific">Anaeramoeba flamelloides</name>
    <dbReference type="NCBI Taxonomy" id="1746091"/>
    <lineage>
        <taxon>Eukaryota</taxon>
        <taxon>Metamonada</taxon>
        <taxon>Anaeramoebidae</taxon>
        <taxon>Anaeramoeba</taxon>
    </lineage>
</organism>
<name>A0AAV7Z7K0_9EUKA</name>
<comment type="caution">
    <text evidence="2">The sequence shown here is derived from an EMBL/GenBank/DDBJ whole genome shotgun (WGS) entry which is preliminary data.</text>
</comment>